<protein>
    <submittedName>
        <fullName evidence="6">WD domain-containing protein, G-beta repeat-containing protein</fullName>
    </submittedName>
</protein>
<proteinExistence type="predicted"/>
<dbReference type="PROSITE" id="PS50082">
    <property type="entry name" value="WD_REPEATS_2"/>
    <property type="match status" value="2"/>
</dbReference>
<gene>
    <name evidence="6" type="ORF">SAMN05660209_05205</name>
</gene>
<keyword evidence="2" id="KW-0677">Repeat</keyword>
<dbReference type="SUPFAM" id="SSF52540">
    <property type="entry name" value="P-loop containing nucleoside triphosphate hydrolases"/>
    <property type="match status" value="1"/>
</dbReference>
<dbReference type="GO" id="GO:0007165">
    <property type="term" value="P:signal transduction"/>
    <property type="evidence" value="ECO:0007669"/>
    <property type="project" value="InterPro"/>
</dbReference>
<dbReference type="SUPFAM" id="SSF50978">
    <property type="entry name" value="WD40 repeat-like"/>
    <property type="match status" value="1"/>
</dbReference>
<evidence type="ECO:0000259" key="5">
    <source>
        <dbReference type="PROSITE" id="PS50104"/>
    </source>
</evidence>
<reference evidence="7" key="1">
    <citation type="submission" date="2016-10" db="EMBL/GenBank/DDBJ databases">
        <authorList>
            <person name="Varghese N."/>
            <person name="Submissions S."/>
        </authorList>
    </citation>
    <scope>NUCLEOTIDE SEQUENCE [LARGE SCALE GENOMIC DNA]</scope>
    <source>
        <strain evidence="7">DSM 45422</strain>
    </source>
</reference>
<organism evidence="6 7">
    <name type="scientific">Geodermatophilus africanus</name>
    <dbReference type="NCBI Taxonomy" id="1137993"/>
    <lineage>
        <taxon>Bacteria</taxon>
        <taxon>Bacillati</taxon>
        <taxon>Actinomycetota</taxon>
        <taxon>Actinomycetes</taxon>
        <taxon>Geodermatophilales</taxon>
        <taxon>Geodermatophilaceae</taxon>
        <taxon>Geodermatophilus</taxon>
    </lineage>
</organism>
<feature type="repeat" description="WD" evidence="3">
    <location>
        <begin position="701"/>
        <end position="734"/>
    </location>
</feature>
<keyword evidence="4" id="KW-0472">Membrane</keyword>
<dbReference type="Proteomes" id="UP000198921">
    <property type="component" value="Unassembled WGS sequence"/>
</dbReference>
<dbReference type="PROSITE" id="PS50104">
    <property type="entry name" value="TIR"/>
    <property type="match status" value="1"/>
</dbReference>
<dbReference type="InterPro" id="IPR019775">
    <property type="entry name" value="WD40_repeat_CS"/>
</dbReference>
<evidence type="ECO:0000313" key="6">
    <source>
        <dbReference type="EMBL" id="SDZ26006.1"/>
    </source>
</evidence>
<feature type="repeat" description="WD" evidence="3">
    <location>
        <begin position="747"/>
        <end position="780"/>
    </location>
</feature>
<dbReference type="PROSITE" id="PS00678">
    <property type="entry name" value="WD_REPEATS_1"/>
    <property type="match status" value="2"/>
</dbReference>
<evidence type="ECO:0000256" key="1">
    <source>
        <dbReference type="ARBA" id="ARBA00022574"/>
    </source>
</evidence>
<dbReference type="Pfam" id="PF20703">
    <property type="entry name" value="nSTAND1"/>
    <property type="match status" value="1"/>
</dbReference>
<dbReference type="InterPro" id="IPR050349">
    <property type="entry name" value="WD_LIS1/nudF_dynein_reg"/>
</dbReference>
<dbReference type="Gene3D" id="3.40.50.300">
    <property type="entry name" value="P-loop containing nucleotide triphosphate hydrolases"/>
    <property type="match status" value="1"/>
</dbReference>
<feature type="transmembrane region" description="Helical" evidence="4">
    <location>
        <begin position="616"/>
        <end position="635"/>
    </location>
</feature>
<dbReference type="InterPro" id="IPR027417">
    <property type="entry name" value="P-loop_NTPase"/>
</dbReference>
<name>A0A1H3RK12_9ACTN</name>
<dbReference type="OrthoDB" id="134501at2"/>
<dbReference type="PROSITE" id="PS50294">
    <property type="entry name" value="WD_REPEATS_REGION"/>
    <property type="match status" value="2"/>
</dbReference>
<keyword evidence="4" id="KW-0812">Transmembrane</keyword>
<dbReference type="InterPro" id="IPR049052">
    <property type="entry name" value="nSTAND1"/>
</dbReference>
<feature type="domain" description="TIR" evidence="5">
    <location>
        <begin position="1"/>
        <end position="125"/>
    </location>
</feature>
<dbReference type="InterPro" id="IPR015943">
    <property type="entry name" value="WD40/YVTN_repeat-like_dom_sf"/>
</dbReference>
<dbReference type="SMART" id="SM00320">
    <property type="entry name" value="WD40"/>
    <property type="match status" value="2"/>
</dbReference>
<dbReference type="EMBL" id="FNOT01000042">
    <property type="protein sequence ID" value="SDZ26006.1"/>
    <property type="molecule type" value="Genomic_DNA"/>
</dbReference>
<dbReference type="STRING" id="1137993.SAMN05660209_05205"/>
<dbReference type="Pfam" id="PF13676">
    <property type="entry name" value="TIR_2"/>
    <property type="match status" value="1"/>
</dbReference>
<keyword evidence="4" id="KW-1133">Transmembrane helix</keyword>
<dbReference type="Pfam" id="PF00400">
    <property type="entry name" value="WD40"/>
    <property type="match status" value="2"/>
</dbReference>
<keyword evidence="7" id="KW-1185">Reference proteome</keyword>
<evidence type="ECO:0000256" key="3">
    <source>
        <dbReference type="PROSITE-ProRule" id="PRU00221"/>
    </source>
</evidence>
<dbReference type="RefSeq" id="WP_139263845.1">
    <property type="nucleotide sequence ID" value="NZ_FNOT01000042.1"/>
</dbReference>
<dbReference type="Gene3D" id="2.130.10.10">
    <property type="entry name" value="YVTN repeat-like/Quinoprotein amine dehydrogenase"/>
    <property type="match status" value="1"/>
</dbReference>
<accession>A0A1H3RK12</accession>
<evidence type="ECO:0000256" key="4">
    <source>
        <dbReference type="SAM" id="Phobius"/>
    </source>
</evidence>
<evidence type="ECO:0000256" key="2">
    <source>
        <dbReference type="ARBA" id="ARBA00022737"/>
    </source>
</evidence>
<dbReference type="AlphaFoldDB" id="A0A1H3RK12"/>
<keyword evidence="1 3" id="KW-0853">WD repeat</keyword>
<sequence length="780" mass="84589">MARVLVSHASKDAALAAEVHRWLVDEGHEAFLDRDLADGILAGEEWEKRLRERLRWADAFVCVLTSAYLASVWCTAELAIAQSRGSRLLPIRAESGVRHPLLNSVQYVDMTQDAAGARARVAEALLRVNAAGGYGWPDDRSPFPGLRALDTDEHSVFFGRAREVDQLATLLRSPAERADPAVLLVVGPSGCGKSSLVRAGLLPVLAAEPEWWTLPAFLPGAHPMATLARELAASARQLRLAWTVTDVRHRLDAGDLTGVVDDLLLAVPGRRRHHLLAVVDQFEELLTQTGTEERACFAELLRRALDGPTQVVATLRPEFLDPLLANPELAALPARTHVLRPLRREALRAVIEGPADRAGISVDADLVSRLVADTGGGEALPLLAYTLAQLSDGVGRGDCISTIRYEQLGGVQGALAGQADAALADAVTTGGRDRDQVIRELLRMVTVDERGRPTRWRIRRDELHDQVLAELQPFVDRRLLDTDTEAGHVVLGVAHEAFLSAWPPLSAAITAAASALRARREIEQAAAEWAKHGHSPTRLWERGQLAAALADTGARLGTDSTAYKPARKVPARVGRSVSWWPLRHRILIADRVDLSAQAREFLAVSIRRDQRRRGRAITILSTLLILALGLAVFAFDRQRAAEDRQLLATAGQLVAQAEARLDQDPRTALRLNEAAVHIHDSPETRSALVNNILATPYAGTLIAHAKGVRAVAFAPDKPLLASAGDDGTVRLWNLIDPAAPTPVGSPLRGHEKRIWALAFAHDGSLLASAGDDGTVRLWNL</sequence>
<dbReference type="InterPro" id="IPR000157">
    <property type="entry name" value="TIR_dom"/>
</dbReference>
<dbReference type="PANTHER" id="PTHR44129">
    <property type="entry name" value="WD REPEAT-CONTAINING PROTEIN POP1"/>
    <property type="match status" value="1"/>
</dbReference>
<feature type="transmembrane region" description="Helical" evidence="4">
    <location>
        <begin position="56"/>
        <end position="80"/>
    </location>
</feature>
<dbReference type="SUPFAM" id="SSF52200">
    <property type="entry name" value="Toll/Interleukin receptor TIR domain"/>
    <property type="match status" value="1"/>
</dbReference>
<dbReference type="InterPro" id="IPR036322">
    <property type="entry name" value="WD40_repeat_dom_sf"/>
</dbReference>
<dbReference type="Gene3D" id="3.40.50.10140">
    <property type="entry name" value="Toll/interleukin-1 receptor homology (TIR) domain"/>
    <property type="match status" value="1"/>
</dbReference>
<dbReference type="InterPro" id="IPR035897">
    <property type="entry name" value="Toll_tir_struct_dom_sf"/>
</dbReference>
<dbReference type="InterPro" id="IPR001680">
    <property type="entry name" value="WD40_rpt"/>
</dbReference>
<evidence type="ECO:0000313" key="7">
    <source>
        <dbReference type="Proteomes" id="UP000198921"/>
    </source>
</evidence>
<feature type="non-terminal residue" evidence="6">
    <location>
        <position position="780"/>
    </location>
</feature>